<keyword evidence="1" id="KW-0732">Signal</keyword>
<name>A0ABU6YL68_9FABA</name>
<accession>A0ABU6YL68</accession>
<comment type="caution">
    <text evidence="2">The sequence shown here is derived from an EMBL/GenBank/DDBJ whole genome shotgun (WGS) entry which is preliminary data.</text>
</comment>
<protein>
    <submittedName>
        <fullName evidence="2">Uncharacterized protein</fullName>
    </submittedName>
</protein>
<feature type="signal peptide" evidence="1">
    <location>
        <begin position="1"/>
        <end position="17"/>
    </location>
</feature>
<evidence type="ECO:0000256" key="1">
    <source>
        <dbReference type="SAM" id="SignalP"/>
    </source>
</evidence>
<gene>
    <name evidence="2" type="ORF">PIB30_058476</name>
</gene>
<feature type="chain" id="PRO_5045844717" evidence="1">
    <location>
        <begin position="18"/>
        <end position="87"/>
    </location>
</feature>
<organism evidence="2 3">
    <name type="scientific">Stylosanthes scabra</name>
    <dbReference type="NCBI Taxonomy" id="79078"/>
    <lineage>
        <taxon>Eukaryota</taxon>
        <taxon>Viridiplantae</taxon>
        <taxon>Streptophyta</taxon>
        <taxon>Embryophyta</taxon>
        <taxon>Tracheophyta</taxon>
        <taxon>Spermatophyta</taxon>
        <taxon>Magnoliopsida</taxon>
        <taxon>eudicotyledons</taxon>
        <taxon>Gunneridae</taxon>
        <taxon>Pentapetalae</taxon>
        <taxon>rosids</taxon>
        <taxon>fabids</taxon>
        <taxon>Fabales</taxon>
        <taxon>Fabaceae</taxon>
        <taxon>Papilionoideae</taxon>
        <taxon>50 kb inversion clade</taxon>
        <taxon>dalbergioids sensu lato</taxon>
        <taxon>Dalbergieae</taxon>
        <taxon>Pterocarpus clade</taxon>
        <taxon>Stylosanthes</taxon>
    </lineage>
</organism>
<keyword evidence="3" id="KW-1185">Reference proteome</keyword>
<evidence type="ECO:0000313" key="3">
    <source>
        <dbReference type="Proteomes" id="UP001341840"/>
    </source>
</evidence>
<dbReference type="Proteomes" id="UP001341840">
    <property type="component" value="Unassembled WGS sequence"/>
</dbReference>
<proteinExistence type="predicted"/>
<evidence type="ECO:0000313" key="2">
    <source>
        <dbReference type="EMBL" id="MED6209833.1"/>
    </source>
</evidence>
<sequence>MIPGITTLPNLLRASLSFLFTWINMYQREAKIQAWVNLQSAKAEAQFKNLEEAHKLLQSADKAFKELAVEFADKAFKDLEFFYCLVI</sequence>
<dbReference type="EMBL" id="JASCZI010242147">
    <property type="protein sequence ID" value="MED6209833.1"/>
    <property type="molecule type" value="Genomic_DNA"/>
</dbReference>
<reference evidence="2 3" key="1">
    <citation type="journal article" date="2023" name="Plants (Basel)">
        <title>Bridging the Gap: Combining Genomics and Transcriptomics Approaches to Understand Stylosanthes scabra, an Orphan Legume from the Brazilian Caatinga.</title>
        <authorList>
            <person name="Ferreira-Neto J.R.C."/>
            <person name="da Silva M.D."/>
            <person name="Binneck E."/>
            <person name="de Melo N.F."/>
            <person name="da Silva R.H."/>
            <person name="de Melo A.L.T.M."/>
            <person name="Pandolfi V."/>
            <person name="Bustamante F.O."/>
            <person name="Brasileiro-Vidal A.C."/>
            <person name="Benko-Iseppon A.M."/>
        </authorList>
    </citation>
    <scope>NUCLEOTIDE SEQUENCE [LARGE SCALE GENOMIC DNA]</scope>
    <source>
        <tissue evidence="2">Leaves</tissue>
    </source>
</reference>